<evidence type="ECO:0000313" key="4">
    <source>
        <dbReference type="Proteomes" id="UP000237889"/>
    </source>
</evidence>
<sequence length="265" mass="27691">MSAPLVPAVQEVQFGPLAARIYGCGGAAPAALVLHLHGGTFNTGSVENGRCVAEALRDAGAAVASVAYPLAPGHRFPETLEDIYGALQALHAKRRAWSGRTTPLHVAGEEAGGNLAAALAMMARDRGGPRLAGQILFSPMLDACLATHSLRIADAGPVGCRWADGWHDYLGSPDRAAHPYAAPLGAVRLSGLPPALIVTAEDDPLRDECASYADKLRKAGVRAELHVEPGPTDWPGAYSAAEREPCCLESVHDPLVTFFRSTAPP</sequence>
<dbReference type="InterPro" id="IPR029058">
    <property type="entry name" value="AB_hydrolase_fold"/>
</dbReference>
<proteinExistence type="predicted"/>
<dbReference type="Proteomes" id="UP000237889">
    <property type="component" value="Chromosome"/>
</dbReference>
<dbReference type="Pfam" id="PF07859">
    <property type="entry name" value="Abhydrolase_3"/>
    <property type="match status" value="1"/>
</dbReference>
<name>A0A2S0N841_9HYPH</name>
<dbReference type="OrthoDB" id="9806180at2"/>
<dbReference type="GO" id="GO:0016787">
    <property type="term" value="F:hydrolase activity"/>
    <property type="evidence" value="ECO:0007669"/>
    <property type="project" value="UniProtKB-KW"/>
</dbReference>
<accession>A0A2S0N841</accession>
<gene>
    <name evidence="3" type="ORF">C6569_03350</name>
</gene>
<reference evidence="3 4" key="1">
    <citation type="submission" date="2018-03" db="EMBL/GenBank/DDBJ databases">
        <title>Genome sequencing of Phreatobacter sp.</title>
        <authorList>
            <person name="Kim S.-J."/>
            <person name="Heo J."/>
            <person name="Kwon S.-W."/>
        </authorList>
    </citation>
    <scope>NUCLEOTIDE SEQUENCE [LARGE SCALE GENOMIC DNA]</scope>
    <source>
        <strain evidence="3 4">S-12</strain>
    </source>
</reference>
<organism evidence="3 4">
    <name type="scientific">Phreatobacter cathodiphilus</name>
    <dbReference type="NCBI Taxonomy" id="1868589"/>
    <lineage>
        <taxon>Bacteria</taxon>
        <taxon>Pseudomonadati</taxon>
        <taxon>Pseudomonadota</taxon>
        <taxon>Alphaproteobacteria</taxon>
        <taxon>Hyphomicrobiales</taxon>
        <taxon>Phreatobacteraceae</taxon>
        <taxon>Phreatobacter</taxon>
    </lineage>
</organism>
<evidence type="ECO:0000313" key="3">
    <source>
        <dbReference type="EMBL" id="AVO44177.1"/>
    </source>
</evidence>
<dbReference type="RefSeq" id="WP_106747507.1">
    <property type="nucleotide sequence ID" value="NZ_CP027668.1"/>
</dbReference>
<dbReference type="InterPro" id="IPR013094">
    <property type="entry name" value="AB_hydrolase_3"/>
</dbReference>
<dbReference type="EMBL" id="CP027668">
    <property type="protein sequence ID" value="AVO44177.1"/>
    <property type="molecule type" value="Genomic_DNA"/>
</dbReference>
<dbReference type="AlphaFoldDB" id="A0A2S0N841"/>
<dbReference type="Gene3D" id="3.40.50.1820">
    <property type="entry name" value="alpha/beta hydrolase"/>
    <property type="match status" value="1"/>
</dbReference>
<dbReference type="SUPFAM" id="SSF53474">
    <property type="entry name" value="alpha/beta-Hydrolases"/>
    <property type="match status" value="1"/>
</dbReference>
<dbReference type="InterPro" id="IPR050300">
    <property type="entry name" value="GDXG_lipolytic_enzyme"/>
</dbReference>
<keyword evidence="1 3" id="KW-0378">Hydrolase</keyword>
<evidence type="ECO:0000256" key="1">
    <source>
        <dbReference type="ARBA" id="ARBA00022801"/>
    </source>
</evidence>
<feature type="domain" description="Alpha/beta hydrolase fold-3" evidence="2">
    <location>
        <begin position="33"/>
        <end position="230"/>
    </location>
</feature>
<keyword evidence="4" id="KW-1185">Reference proteome</keyword>
<dbReference type="KEGG" id="phr:C6569_03350"/>
<protein>
    <submittedName>
        <fullName evidence="3">Alpha/beta hydrolase</fullName>
    </submittedName>
</protein>
<dbReference type="PANTHER" id="PTHR48081:SF8">
    <property type="entry name" value="ALPHA_BETA HYDROLASE FOLD-3 DOMAIN-CONTAINING PROTEIN-RELATED"/>
    <property type="match status" value="1"/>
</dbReference>
<dbReference type="PANTHER" id="PTHR48081">
    <property type="entry name" value="AB HYDROLASE SUPERFAMILY PROTEIN C4A8.06C"/>
    <property type="match status" value="1"/>
</dbReference>
<evidence type="ECO:0000259" key="2">
    <source>
        <dbReference type="Pfam" id="PF07859"/>
    </source>
</evidence>